<proteinExistence type="predicted"/>
<dbReference type="AlphaFoldDB" id="A0A926DKA3"/>
<keyword evidence="2" id="KW-1185">Reference proteome</keyword>
<organism evidence="1 2">
    <name type="scientific">Guopingia tenuis</name>
    <dbReference type="NCBI Taxonomy" id="2763656"/>
    <lineage>
        <taxon>Bacteria</taxon>
        <taxon>Bacillati</taxon>
        <taxon>Bacillota</taxon>
        <taxon>Clostridia</taxon>
        <taxon>Christensenellales</taxon>
        <taxon>Christensenellaceae</taxon>
        <taxon>Guopingia</taxon>
    </lineage>
</organism>
<dbReference type="EMBL" id="JACRSS010000003">
    <property type="protein sequence ID" value="MBC8538665.1"/>
    <property type="molecule type" value="Genomic_DNA"/>
</dbReference>
<sequence length="349" mass="38401">MAVTVKKERGRGGKAFWGLPGLLGQEPGLWLEKKEDALSGSTHHASCFLAWEDGQPAARIFVDKSAELSRKRGEPCALFGLLMGKKQEAVQAVLEAAEREARRLGAARLLGPLHPRDWEQGRGLLLGGECFGRRDPDWMRECLEKKGYREWKAWDVLTIKAEQIPVLRLEKAAAWAKQRHGYVAVSMGPENTRRMAGDVAAILRAAGEYPQNGFGKMAREMGYLLDPTVSYIVYDRAGRPAACLAGMPDYDWIARQMQGRWGLRHAGEFQRLCAKAPGCRFFLQAAVPAAQGKGAILSAYAAALEGVEKRGYSYIQAGLMGEVAWLSRHTCRALGGTPACRAAVFEKNL</sequence>
<dbReference type="RefSeq" id="WP_249280383.1">
    <property type="nucleotide sequence ID" value="NZ_JACRSS010000003.1"/>
</dbReference>
<name>A0A926DKA3_9FIRM</name>
<protein>
    <submittedName>
        <fullName evidence="1">Uncharacterized protein</fullName>
    </submittedName>
</protein>
<reference evidence="1" key="1">
    <citation type="submission" date="2020-08" db="EMBL/GenBank/DDBJ databases">
        <title>Genome public.</title>
        <authorList>
            <person name="Liu C."/>
            <person name="Sun Q."/>
        </authorList>
    </citation>
    <scope>NUCLEOTIDE SEQUENCE</scope>
    <source>
        <strain evidence="1">NSJ-63</strain>
    </source>
</reference>
<evidence type="ECO:0000313" key="1">
    <source>
        <dbReference type="EMBL" id="MBC8538665.1"/>
    </source>
</evidence>
<comment type="caution">
    <text evidence="1">The sequence shown here is derived from an EMBL/GenBank/DDBJ whole genome shotgun (WGS) entry which is preliminary data.</text>
</comment>
<dbReference type="Proteomes" id="UP000617951">
    <property type="component" value="Unassembled WGS sequence"/>
</dbReference>
<gene>
    <name evidence="1" type="ORF">H8693_06925</name>
</gene>
<evidence type="ECO:0000313" key="2">
    <source>
        <dbReference type="Proteomes" id="UP000617951"/>
    </source>
</evidence>
<accession>A0A926DKA3</accession>